<evidence type="ECO:0000313" key="10">
    <source>
        <dbReference type="Proteomes" id="UP000503129"/>
    </source>
</evidence>
<dbReference type="InterPro" id="IPR003594">
    <property type="entry name" value="HATPase_dom"/>
</dbReference>
<protein>
    <recommendedName>
        <fullName evidence="2">histidine kinase</fullName>
        <ecNumber evidence="2">2.7.13.3</ecNumber>
    </recommendedName>
</protein>
<reference evidence="9 10" key="1">
    <citation type="submission" date="2018-06" db="EMBL/GenBank/DDBJ databases">
        <title>Comparative genomics of Brasilonema spp. strains.</title>
        <authorList>
            <person name="Alvarenga D.O."/>
            <person name="Fiore M.F."/>
            <person name="Varani A.M."/>
        </authorList>
    </citation>
    <scope>NUCLEOTIDE SEQUENCE [LARGE SCALE GENOMIC DNA]</scope>
    <source>
        <strain evidence="9 10">CENA114</strain>
    </source>
</reference>
<dbReference type="AlphaFoldDB" id="A0A856MMS9"/>
<dbReference type="SUPFAM" id="SSF52172">
    <property type="entry name" value="CheY-like"/>
    <property type="match status" value="1"/>
</dbReference>
<dbReference type="Pfam" id="PF00512">
    <property type="entry name" value="HisKA"/>
    <property type="match status" value="1"/>
</dbReference>
<dbReference type="KEGG" id="bsen:DP114_30965"/>
<dbReference type="SMART" id="SM00388">
    <property type="entry name" value="HisKA"/>
    <property type="match status" value="1"/>
</dbReference>
<keyword evidence="4 9" id="KW-0808">Transferase</keyword>
<dbReference type="PANTHER" id="PTHR43547:SF2">
    <property type="entry name" value="HYBRID SIGNAL TRANSDUCTION HISTIDINE KINASE C"/>
    <property type="match status" value="1"/>
</dbReference>
<evidence type="ECO:0000256" key="6">
    <source>
        <dbReference type="PROSITE-ProRule" id="PRU00169"/>
    </source>
</evidence>
<dbReference type="InterPro" id="IPR004358">
    <property type="entry name" value="Sig_transdc_His_kin-like_C"/>
</dbReference>
<accession>A0A856MMS9</accession>
<dbReference type="InterPro" id="IPR003661">
    <property type="entry name" value="HisK_dim/P_dom"/>
</dbReference>
<dbReference type="CDD" id="cd17574">
    <property type="entry name" value="REC_OmpR"/>
    <property type="match status" value="1"/>
</dbReference>
<comment type="catalytic activity">
    <reaction evidence="1">
        <text>ATP + protein L-histidine = ADP + protein N-phospho-L-histidine.</text>
        <dbReference type="EC" id="2.7.13.3"/>
    </reaction>
</comment>
<dbReference type="SUPFAM" id="SSF55874">
    <property type="entry name" value="ATPase domain of HSP90 chaperone/DNA topoisomerase II/histidine kinase"/>
    <property type="match status" value="1"/>
</dbReference>
<dbReference type="PANTHER" id="PTHR43547">
    <property type="entry name" value="TWO-COMPONENT HISTIDINE KINASE"/>
    <property type="match status" value="1"/>
</dbReference>
<evidence type="ECO:0000256" key="3">
    <source>
        <dbReference type="ARBA" id="ARBA00022553"/>
    </source>
</evidence>
<dbReference type="Proteomes" id="UP000503129">
    <property type="component" value="Chromosome"/>
</dbReference>
<dbReference type="GO" id="GO:0000155">
    <property type="term" value="F:phosphorelay sensor kinase activity"/>
    <property type="evidence" value="ECO:0007669"/>
    <property type="project" value="InterPro"/>
</dbReference>
<feature type="modified residue" description="4-aspartylphosphate" evidence="6">
    <location>
        <position position="52"/>
    </location>
</feature>
<dbReference type="PROSITE" id="PS50109">
    <property type="entry name" value="HIS_KIN"/>
    <property type="match status" value="1"/>
</dbReference>
<evidence type="ECO:0000259" key="8">
    <source>
        <dbReference type="PROSITE" id="PS50110"/>
    </source>
</evidence>
<dbReference type="SUPFAM" id="SSF47384">
    <property type="entry name" value="Homodimeric domain of signal transducing histidine kinase"/>
    <property type="match status" value="1"/>
</dbReference>
<name>A0A856MMS9_9CYAN</name>
<evidence type="ECO:0000259" key="7">
    <source>
        <dbReference type="PROSITE" id="PS50109"/>
    </source>
</evidence>
<dbReference type="InterPro" id="IPR011006">
    <property type="entry name" value="CheY-like_superfamily"/>
</dbReference>
<keyword evidence="5" id="KW-0902">Two-component regulatory system</keyword>
<evidence type="ECO:0000256" key="2">
    <source>
        <dbReference type="ARBA" id="ARBA00012438"/>
    </source>
</evidence>
<dbReference type="RefSeq" id="WP_169267747.1">
    <property type="nucleotide sequence ID" value="NZ_CAWOXK010000001.1"/>
</dbReference>
<dbReference type="InterPro" id="IPR036890">
    <property type="entry name" value="HATPase_C_sf"/>
</dbReference>
<dbReference type="EMBL" id="CP030118">
    <property type="protein sequence ID" value="QDL11729.1"/>
    <property type="molecule type" value="Genomic_DNA"/>
</dbReference>
<dbReference type="PROSITE" id="PS50110">
    <property type="entry name" value="RESPONSE_REGULATORY"/>
    <property type="match status" value="1"/>
</dbReference>
<dbReference type="InterPro" id="IPR001789">
    <property type="entry name" value="Sig_transdc_resp-reg_receiver"/>
</dbReference>
<dbReference type="SMART" id="SM00448">
    <property type="entry name" value="REC"/>
    <property type="match status" value="1"/>
</dbReference>
<feature type="domain" description="Histidine kinase" evidence="7">
    <location>
        <begin position="143"/>
        <end position="364"/>
    </location>
</feature>
<dbReference type="Pfam" id="PF00072">
    <property type="entry name" value="Response_reg"/>
    <property type="match status" value="1"/>
</dbReference>
<evidence type="ECO:0000313" key="9">
    <source>
        <dbReference type="EMBL" id="QDL11729.1"/>
    </source>
</evidence>
<dbReference type="Gene3D" id="3.40.50.2300">
    <property type="match status" value="1"/>
</dbReference>
<organism evidence="9 10">
    <name type="scientific">Brasilonema sennae CENA114</name>
    <dbReference type="NCBI Taxonomy" id="415709"/>
    <lineage>
        <taxon>Bacteria</taxon>
        <taxon>Bacillati</taxon>
        <taxon>Cyanobacteriota</taxon>
        <taxon>Cyanophyceae</taxon>
        <taxon>Nostocales</taxon>
        <taxon>Scytonemataceae</taxon>
        <taxon>Brasilonema</taxon>
        <taxon>Bromeliae group (in: Brasilonema)</taxon>
    </lineage>
</organism>
<dbReference type="InterPro" id="IPR005467">
    <property type="entry name" value="His_kinase_dom"/>
</dbReference>
<feature type="domain" description="Response regulatory" evidence="8">
    <location>
        <begin position="3"/>
        <end position="119"/>
    </location>
</feature>
<evidence type="ECO:0000256" key="1">
    <source>
        <dbReference type="ARBA" id="ARBA00000085"/>
    </source>
</evidence>
<keyword evidence="4 9" id="KW-0418">Kinase</keyword>
<keyword evidence="3 6" id="KW-0597">Phosphoprotein</keyword>
<dbReference type="InterPro" id="IPR036097">
    <property type="entry name" value="HisK_dim/P_sf"/>
</dbReference>
<evidence type="ECO:0000256" key="4">
    <source>
        <dbReference type="ARBA" id="ARBA00022777"/>
    </source>
</evidence>
<proteinExistence type="predicted"/>
<gene>
    <name evidence="9" type="ORF">DP114_30965</name>
</gene>
<dbReference type="SMART" id="SM00387">
    <property type="entry name" value="HATPase_c"/>
    <property type="match status" value="1"/>
</dbReference>
<dbReference type="EC" id="2.7.13.3" evidence="2"/>
<sequence length="364" mass="41236">MYKILIIEDETSVRQNLLELLTYEDFDVIAAENGQLGVKLAQKEIPDLIICDVMMPELDGYGVLKTLRQQSTTATIPLIFLTAKTEKTYLRQGMELGADDYLTKPFTRAELIAAISSRLKKQLAIRQQSQRRLDDLRSSITMSLPHEMRTPLNGILGFSELLMKEADNLSRHEIFEMAEGLHKSGKRLHRLVQNFLLYTELEMIATDPKRMKNLQSHKTVFPSMALQKLITEKAQQVGRYTDFQVDLQSPCCVQICETRLSKIIEELIDNAFKFSISGTEVYLTSTSVSNQLMISLTNYGRGMTAAQIAELGAYRQFERQLYEQQGSGLGLIIAKRIVELYGGELCIHSKLGEKTVMQVVLPCI</sequence>
<dbReference type="Pfam" id="PF02518">
    <property type="entry name" value="HATPase_c"/>
    <property type="match status" value="1"/>
</dbReference>
<dbReference type="Gene3D" id="1.10.287.130">
    <property type="match status" value="1"/>
</dbReference>
<keyword evidence="10" id="KW-1185">Reference proteome</keyword>
<dbReference type="CDD" id="cd00082">
    <property type="entry name" value="HisKA"/>
    <property type="match status" value="1"/>
</dbReference>
<dbReference type="PRINTS" id="PR00344">
    <property type="entry name" value="BCTRLSENSOR"/>
</dbReference>
<evidence type="ECO:0000256" key="5">
    <source>
        <dbReference type="ARBA" id="ARBA00023012"/>
    </source>
</evidence>
<dbReference type="Gene3D" id="3.30.565.10">
    <property type="entry name" value="Histidine kinase-like ATPase, C-terminal domain"/>
    <property type="match status" value="1"/>
</dbReference>